<dbReference type="InterPro" id="IPR001030">
    <property type="entry name" value="Acoase/IPM_deHydtase_lsu_aba"/>
</dbReference>
<dbReference type="InterPro" id="IPR050067">
    <property type="entry name" value="IPM_dehydratase_rel_enz"/>
</dbReference>
<dbReference type="PRINTS" id="PR00415">
    <property type="entry name" value="ACONITASE"/>
</dbReference>
<dbReference type="GO" id="GO:0046872">
    <property type="term" value="F:metal ion binding"/>
    <property type="evidence" value="ECO:0007669"/>
    <property type="project" value="UniProtKB-KW"/>
</dbReference>
<keyword evidence="1" id="KW-0479">Metal-binding</keyword>
<evidence type="ECO:0000313" key="6">
    <source>
        <dbReference type="EMBL" id="MBC5770241.1"/>
    </source>
</evidence>
<evidence type="ECO:0000256" key="1">
    <source>
        <dbReference type="ARBA" id="ARBA00022723"/>
    </source>
</evidence>
<dbReference type="GO" id="GO:0016829">
    <property type="term" value="F:lyase activity"/>
    <property type="evidence" value="ECO:0007669"/>
    <property type="project" value="UniProtKB-KW"/>
</dbReference>
<evidence type="ECO:0000259" key="5">
    <source>
        <dbReference type="Pfam" id="PF00330"/>
    </source>
</evidence>
<dbReference type="EMBL" id="JACOQI010000006">
    <property type="protein sequence ID" value="MBC5770241.1"/>
    <property type="molecule type" value="Genomic_DNA"/>
</dbReference>
<dbReference type="InterPro" id="IPR015931">
    <property type="entry name" value="Acnase/IPM_dHydase_lsu_aba_1/3"/>
</dbReference>
<feature type="domain" description="Aconitase/3-isopropylmalate dehydratase large subunit alpha/beta/alpha" evidence="5">
    <location>
        <begin position="77"/>
        <end position="283"/>
    </location>
</feature>
<keyword evidence="7" id="KW-1185">Reference proteome</keyword>
<dbReference type="InterPro" id="IPR036008">
    <property type="entry name" value="Aconitase_4Fe-4S_dom"/>
</dbReference>
<dbReference type="Gene3D" id="3.30.499.10">
    <property type="entry name" value="Aconitase, domain 3"/>
    <property type="match status" value="2"/>
</dbReference>
<sequence length="416" mass="44454">MGQTIIEKILSKNLGRAVRAGDEALFEPDLTVAYDYPGYIDSYEKQMDELGVTSVAHPDKFLFFIDHFNPAGDSKSREVHVKTRSFAKRMGIQLWEDVGIGHQVIMEKGYVVPGTMLIHFDGHVSTLGSVGAGAISVRNAVIEALATGKVSIVVPGTLRVNFIGKLEKGVTARDVFHTLVQRLGPSGACSLCLEFGGEGLKNLTMDDRITLCNQAMFLSAVTAVCEQDDVTDAFLSGTGCKEYTHVTPDSDAHYAKEYTLDLATVAPVLVAPPSSANTVSISDFEGMKIDAGYVGSCASGRISDFRQVLEVLEGKHIANGTRLYAVPASVKLQKEIAGNGMMGKLIDAGACVYYPSCDFCYGKLGTLTPGEVALSTGTLNIPGRMGCTKADIYTASPYTIAASLLNGKITDPRKVL</sequence>
<dbReference type="PANTHER" id="PTHR43822:SF2">
    <property type="entry name" value="HOMOACONITASE, MITOCHONDRIAL"/>
    <property type="match status" value="1"/>
</dbReference>
<evidence type="ECO:0000313" key="7">
    <source>
        <dbReference type="Proteomes" id="UP000620327"/>
    </source>
</evidence>
<protein>
    <submittedName>
        <fullName evidence="6">3-isopropylmalate dehydratase</fullName>
    </submittedName>
</protein>
<organism evidence="6 7">
    <name type="scientific">Dysosmobacter segnis</name>
    <dbReference type="NCBI Taxonomy" id="2763042"/>
    <lineage>
        <taxon>Bacteria</taxon>
        <taxon>Bacillati</taxon>
        <taxon>Bacillota</taxon>
        <taxon>Clostridia</taxon>
        <taxon>Eubacteriales</taxon>
        <taxon>Oscillospiraceae</taxon>
        <taxon>Dysosmobacter</taxon>
    </lineage>
</organism>
<dbReference type="AlphaFoldDB" id="A0A923S742"/>
<dbReference type="PANTHER" id="PTHR43822">
    <property type="entry name" value="HOMOACONITASE, MITOCHONDRIAL-RELATED"/>
    <property type="match status" value="1"/>
</dbReference>
<name>A0A923S742_9FIRM</name>
<dbReference type="Pfam" id="PF00330">
    <property type="entry name" value="Aconitase"/>
    <property type="match status" value="2"/>
</dbReference>
<keyword evidence="2" id="KW-0408">Iron</keyword>
<comment type="caution">
    <text evidence="6">The sequence shown here is derived from an EMBL/GenBank/DDBJ whole genome shotgun (WGS) entry which is preliminary data.</text>
</comment>
<accession>A0A923S742</accession>
<evidence type="ECO:0000256" key="2">
    <source>
        <dbReference type="ARBA" id="ARBA00023004"/>
    </source>
</evidence>
<evidence type="ECO:0000256" key="4">
    <source>
        <dbReference type="ARBA" id="ARBA00023239"/>
    </source>
</evidence>
<dbReference type="Proteomes" id="UP000620327">
    <property type="component" value="Unassembled WGS sequence"/>
</dbReference>
<evidence type="ECO:0000256" key="3">
    <source>
        <dbReference type="ARBA" id="ARBA00023014"/>
    </source>
</evidence>
<dbReference type="GO" id="GO:0043436">
    <property type="term" value="P:oxoacid metabolic process"/>
    <property type="evidence" value="ECO:0007669"/>
    <property type="project" value="UniProtKB-ARBA"/>
</dbReference>
<gene>
    <name evidence="6" type="ORF">H8Z83_07885</name>
</gene>
<dbReference type="RefSeq" id="WP_187014533.1">
    <property type="nucleotide sequence ID" value="NZ_JACOQI010000006.1"/>
</dbReference>
<proteinExistence type="predicted"/>
<feature type="domain" description="Aconitase/3-isopropylmalate dehydratase large subunit alpha/beta/alpha" evidence="5">
    <location>
        <begin position="285"/>
        <end position="407"/>
    </location>
</feature>
<dbReference type="SUPFAM" id="SSF53732">
    <property type="entry name" value="Aconitase iron-sulfur domain"/>
    <property type="match status" value="1"/>
</dbReference>
<keyword evidence="4" id="KW-0456">Lyase</keyword>
<dbReference type="GO" id="GO:0051536">
    <property type="term" value="F:iron-sulfur cluster binding"/>
    <property type="evidence" value="ECO:0007669"/>
    <property type="project" value="UniProtKB-KW"/>
</dbReference>
<reference evidence="6" key="1">
    <citation type="submission" date="2020-08" db="EMBL/GenBank/DDBJ databases">
        <title>Genome public.</title>
        <authorList>
            <person name="Liu C."/>
            <person name="Sun Q."/>
        </authorList>
    </citation>
    <scope>NUCLEOTIDE SEQUENCE</scope>
    <source>
        <strain evidence="6">BX15</strain>
    </source>
</reference>
<keyword evidence="3" id="KW-0411">Iron-sulfur</keyword>